<proteinExistence type="predicted"/>
<evidence type="ECO:0000313" key="3">
    <source>
        <dbReference type="Proteomes" id="UP000279259"/>
    </source>
</evidence>
<evidence type="ECO:0000313" key="2">
    <source>
        <dbReference type="EMBL" id="RSH93537.1"/>
    </source>
</evidence>
<keyword evidence="3" id="KW-1185">Reference proteome</keyword>
<sequence length="217" mass="24308">MPSRADHPNNLRPTERAGGEGGEGTGTAVDDKHRDTSKRKTKKKVVLSFSVLDRGSEAKNKASNHSSRSTKSRRCNDRLRPSWPPWHPQRIAERAEGAERAERTKTQPHPTEPPKHTSQSTETQASSSATSAAAIDSYYIEQRILIRTAAGEDFVLDEIVDSAKASDGKYWCLARWKGLEGERTFEHLEDVEFTTAFAKYVDRHPNAQLPDRLRSAK</sequence>
<protein>
    <recommendedName>
        <fullName evidence="4">Chromo domain-containing protein</fullName>
    </recommendedName>
</protein>
<name>A0A427YR39_9TREE</name>
<gene>
    <name evidence="2" type="ORF">EHS25_007895</name>
</gene>
<accession>A0A427YR39</accession>
<dbReference type="Proteomes" id="UP000279259">
    <property type="component" value="Unassembled WGS sequence"/>
</dbReference>
<feature type="compositionally biased region" description="Low complexity" evidence="1">
    <location>
        <begin position="117"/>
        <end position="131"/>
    </location>
</feature>
<feature type="compositionally biased region" description="Basic and acidic residues" evidence="1">
    <location>
        <begin position="90"/>
        <end position="105"/>
    </location>
</feature>
<feature type="compositionally biased region" description="Basic residues" evidence="1">
    <location>
        <begin position="35"/>
        <end position="45"/>
    </location>
</feature>
<feature type="compositionally biased region" description="Basic and acidic residues" evidence="1">
    <location>
        <begin position="1"/>
        <end position="18"/>
    </location>
</feature>
<feature type="region of interest" description="Disordered" evidence="1">
    <location>
        <begin position="1"/>
        <end position="131"/>
    </location>
</feature>
<dbReference type="AlphaFoldDB" id="A0A427YR39"/>
<dbReference type="OrthoDB" id="10360643at2759"/>
<reference evidence="2 3" key="1">
    <citation type="submission" date="2018-11" db="EMBL/GenBank/DDBJ databases">
        <title>Genome sequence of Saitozyma podzolica DSM 27192.</title>
        <authorList>
            <person name="Aliyu H."/>
            <person name="Gorte O."/>
            <person name="Ochsenreither K."/>
        </authorList>
    </citation>
    <scope>NUCLEOTIDE SEQUENCE [LARGE SCALE GENOMIC DNA]</scope>
    <source>
        <strain evidence="2 3">DSM 27192</strain>
    </source>
</reference>
<comment type="caution">
    <text evidence="2">The sequence shown here is derived from an EMBL/GenBank/DDBJ whole genome shotgun (WGS) entry which is preliminary data.</text>
</comment>
<organism evidence="2 3">
    <name type="scientific">Saitozyma podzolica</name>
    <dbReference type="NCBI Taxonomy" id="1890683"/>
    <lineage>
        <taxon>Eukaryota</taxon>
        <taxon>Fungi</taxon>
        <taxon>Dikarya</taxon>
        <taxon>Basidiomycota</taxon>
        <taxon>Agaricomycotina</taxon>
        <taxon>Tremellomycetes</taxon>
        <taxon>Tremellales</taxon>
        <taxon>Trimorphomycetaceae</taxon>
        <taxon>Saitozyma</taxon>
    </lineage>
</organism>
<dbReference type="EMBL" id="RSCD01000004">
    <property type="protein sequence ID" value="RSH93537.1"/>
    <property type="molecule type" value="Genomic_DNA"/>
</dbReference>
<evidence type="ECO:0008006" key="4">
    <source>
        <dbReference type="Google" id="ProtNLM"/>
    </source>
</evidence>
<evidence type="ECO:0000256" key="1">
    <source>
        <dbReference type="SAM" id="MobiDB-lite"/>
    </source>
</evidence>